<organism evidence="2 3">
    <name type="scientific">Colletotrichum melonis</name>
    <dbReference type="NCBI Taxonomy" id="1209925"/>
    <lineage>
        <taxon>Eukaryota</taxon>
        <taxon>Fungi</taxon>
        <taxon>Dikarya</taxon>
        <taxon>Ascomycota</taxon>
        <taxon>Pezizomycotina</taxon>
        <taxon>Sordariomycetes</taxon>
        <taxon>Hypocreomycetidae</taxon>
        <taxon>Glomerellales</taxon>
        <taxon>Glomerellaceae</taxon>
        <taxon>Colletotrichum</taxon>
        <taxon>Colletotrichum acutatum species complex</taxon>
    </lineage>
</organism>
<proteinExistence type="predicted"/>
<keyword evidence="1" id="KW-0472">Membrane</keyword>
<evidence type="ECO:0000313" key="2">
    <source>
        <dbReference type="EMBL" id="KAK1465875.1"/>
    </source>
</evidence>
<protein>
    <submittedName>
        <fullName evidence="2">Uncharacterized protein</fullName>
    </submittedName>
</protein>
<sequence>MPASFYILQADISVPSIPVGRLIIFVCVYIILLPLLPRHSCVPSLSCSLLFPT</sequence>
<keyword evidence="3" id="KW-1185">Reference proteome</keyword>
<dbReference type="AlphaFoldDB" id="A0AAI9UZF5"/>
<accession>A0AAI9UZF5</accession>
<feature type="transmembrane region" description="Helical" evidence="1">
    <location>
        <begin position="12"/>
        <end position="36"/>
    </location>
</feature>
<comment type="caution">
    <text evidence="2">The sequence shown here is derived from an EMBL/GenBank/DDBJ whole genome shotgun (WGS) entry which is preliminary data.</text>
</comment>
<keyword evidence="1" id="KW-0812">Transmembrane</keyword>
<name>A0AAI9UZF5_9PEZI</name>
<gene>
    <name evidence="2" type="ORF">CMEL01_11867</name>
</gene>
<dbReference type="Proteomes" id="UP001239795">
    <property type="component" value="Unassembled WGS sequence"/>
</dbReference>
<evidence type="ECO:0000313" key="3">
    <source>
        <dbReference type="Proteomes" id="UP001239795"/>
    </source>
</evidence>
<evidence type="ECO:0000256" key="1">
    <source>
        <dbReference type="SAM" id="Phobius"/>
    </source>
</evidence>
<keyword evidence="1" id="KW-1133">Transmembrane helix</keyword>
<dbReference type="EMBL" id="MLGG01000004">
    <property type="protein sequence ID" value="KAK1465875.1"/>
    <property type="molecule type" value="Genomic_DNA"/>
</dbReference>
<reference evidence="2 3" key="1">
    <citation type="submission" date="2016-10" db="EMBL/GenBank/DDBJ databases">
        <title>The genome sequence of Colletotrichum fioriniae PJ7.</title>
        <authorList>
            <person name="Baroncelli R."/>
        </authorList>
    </citation>
    <scope>NUCLEOTIDE SEQUENCE [LARGE SCALE GENOMIC DNA]</scope>
    <source>
        <strain evidence="2">Col 31</strain>
    </source>
</reference>